<dbReference type="EMBL" id="ML119105">
    <property type="protein sequence ID" value="RPB17651.1"/>
    <property type="molecule type" value="Genomic_DNA"/>
</dbReference>
<dbReference type="SUPFAM" id="SSF69322">
    <property type="entry name" value="Tricorn protease domain 2"/>
    <property type="match status" value="1"/>
</dbReference>
<dbReference type="GO" id="GO:0000127">
    <property type="term" value="C:transcription factor TFIIIC complex"/>
    <property type="evidence" value="ECO:0007669"/>
    <property type="project" value="InterPro"/>
</dbReference>
<dbReference type="SUPFAM" id="SSF50998">
    <property type="entry name" value="Quinoprotein alcohol dehydrogenase-like"/>
    <property type="match status" value="1"/>
</dbReference>
<evidence type="ECO:0008006" key="5">
    <source>
        <dbReference type="Google" id="ProtNLM"/>
    </source>
</evidence>
<gene>
    <name evidence="3" type="ORF">P167DRAFT_531185</name>
</gene>
<evidence type="ECO:0000259" key="1">
    <source>
        <dbReference type="Pfam" id="PF12657"/>
    </source>
</evidence>
<evidence type="ECO:0000313" key="4">
    <source>
        <dbReference type="Proteomes" id="UP000277580"/>
    </source>
</evidence>
<dbReference type="PANTHER" id="PTHR15496">
    <property type="entry name" value="GENERAL TRANSCRIPTION FACTOR 3C POLYPEPTIDE 4 FAMILY"/>
    <property type="match status" value="1"/>
</dbReference>
<dbReference type="Pfam" id="PF12657">
    <property type="entry name" value="TFIIIC_delta"/>
    <property type="match status" value="1"/>
</dbReference>
<dbReference type="GO" id="GO:0006384">
    <property type="term" value="P:transcription initiation at RNA polymerase III promoter"/>
    <property type="evidence" value="ECO:0007669"/>
    <property type="project" value="InterPro"/>
</dbReference>
<dbReference type="PANTHER" id="PTHR15496:SF2">
    <property type="entry name" value="GENERAL TRANSCRIPTION FACTOR 3C POLYPEPTIDE 4"/>
    <property type="match status" value="1"/>
</dbReference>
<dbReference type="InterPro" id="IPR044230">
    <property type="entry name" value="GTF3C4"/>
</dbReference>
<dbReference type="InterPro" id="IPR011047">
    <property type="entry name" value="Quinoprotein_ADH-like_sf"/>
</dbReference>
<dbReference type="STRING" id="1392247.A0A3N4LAH9"/>
<feature type="domain" description="Transcription factor IIIC 90kDa subunit N-terminal" evidence="1">
    <location>
        <begin position="19"/>
        <end position="486"/>
    </location>
</feature>
<dbReference type="OrthoDB" id="6021743at2759"/>
<dbReference type="Proteomes" id="UP000277580">
    <property type="component" value="Unassembled WGS sequence"/>
</dbReference>
<dbReference type="InParanoid" id="A0A3N4LAH9"/>
<accession>A0A3N4LAH9</accession>
<proteinExistence type="predicted"/>
<dbReference type="GO" id="GO:0004402">
    <property type="term" value="F:histone acetyltransferase activity"/>
    <property type="evidence" value="ECO:0007669"/>
    <property type="project" value="InterPro"/>
</dbReference>
<dbReference type="InterPro" id="IPR024764">
    <property type="entry name" value="TFIIIC_Znf"/>
</dbReference>
<sequence>MLRDVRLRLLPNVLDCLRWSPDGQLAVSASEDVIILVPKNGNTSGKRSHQFHHARANLRELMVNSMNDEIPPADAEIYSIGDEQGPGYAKQLAWSPLGTSKYRRCILAVLATNHQIRIFEPKDHPWSDWHLKHDLTLDIFDYEGWTSESSDETTSRLRSRTRAISWSPACHLFAARRCGESLIAAANENFEIIFFRVTHDYHSIVGYFTAAESAGLQVGTGIQATWVNNLTWGPWKRAQGEGKNEAFLAYSFHGRVYMSRVTTGLDVDKEGNPSVNVSVGEETLVGKSMSDVHPVFAIAWADEEFNGLSILAYAVSKYIMIAAINTDGEIVSTREFVNGFVEPITGLCFTPSTNSSGVVLHAITVNGQSQTVVYSPLSAALYDHNSISTCHTSGDIDQTDTHMPDSYPEDKEEEEALRAMATRWTNAISLRKQDFVNEYELSAANCRVYGIAPSPLGGVIAAACSFHPNDSLEYITASKENTRIVFGTHEGSEGVWKARGFLAGEEIDLSKVPNPIARASEALLLEAETLGDNREGILRNIRKSLDRFKGTGWSLGSVSIPSEAVENALSANILLQPSLNALRYSSCLEIVPDSNNFGLPLVPRENTEIVAHHINSILRAPRNETTARSTLSKRILYSVACIGILGLYNRRPVLEAARDALSWLSGVDETSTDNAGDAERTIIDVISELQIVERRIADLDVIERGDDDGSGLATIREKDKLFTSKFEKCTLCKKGMVWEDLRVAECEGNHRFSRCALTFLPIKEPKLTKECTICSRTVLGDAVLEGDKMEMRARGHEGEKTLAEAVLTGLDICVHCGGRYWAKGS</sequence>
<reference evidence="3 4" key="1">
    <citation type="journal article" date="2018" name="Nat. Ecol. Evol.">
        <title>Pezizomycetes genomes reveal the molecular basis of ectomycorrhizal truffle lifestyle.</title>
        <authorList>
            <person name="Murat C."/>
            <person name="Payen T."/>
            <person name="Noel B."/>
            <person name="Kuo A."/>
            <person name="Morin E."/>
            <person name="Chen J."/>
            <person name="Kohler A."/>
            <person name="Krizsan K."/>
            <person name="Balestrini R."/>
            <person name="Da Silva C."/>
            <person name="Montanini B."/>
            <person name="Hainaut M."/>
            <person name="Levati E."/>
            <person name="Barry K.W."/>
            <person name="Belfiori B."/>
            <person name="Cichocki N."/>
            <person name="Clum A."/>
            <person name="Dockter R.B."/>
            <person name="Fauchery L."/>
            <person name="Guy J."/>
            <person name="Iotti M."/>
            <person name="Le Tacon F."/>
            <person name="Lindquist E.A."/>
            <person name="Lipzen A."/>
            <person name="Malagnac F."/>
            <person name="Mello A."/>
            <person name="Molinier V."/>
            <person name="Miyauchi S."/>
            <person name="Poulain J."/>
            <person name="Riccioni C."/>
            <person name="Rubini A."/>
            <person name="Sitrit Y."/>
            <person name="Splivallo R."/>
            <person name="Traeger S."/>
            <person name="Wang M."/>
            <person name="Zifcakova L."/>
            <person name="Wipf D."/>
            <person name="Zambonelli A."/>
            <person name="Paolocci F."/>
            <person name="Nowrousian M."/>
            <person name="Ottonello S."/>
            <person name="Baldrian P."/>
            <person name="Spatafora J.W."/>
            <person name="Henrissat B."/>
            <person name="Nagy L.G."/>
            <person name="Aury J.M."/>
            <person name="Wincker P."/>
            <person name="Grigoriev I.V."/>
            <person name="Bonfante P."/>
            <person name="Martin F.M."/>
        </authorList>
    </citation>
    <scope>NUCLEOTIDE SEQUENCE [LARGE SCALE GENOMIC DNA]</scope>
    <source>
        <strain evidence="3 4">CCBAS932</strain>
    </source>
</reference>
<dbReference type="Pfam" id="PF12660">
    <property type="entry name" value="zf-TFIIIC"/>
    <property type="match status" value="1"/>
</dbReference>
<name>A0A3N4LAH9_9PEZI</name>
<evidence type="ECO:0000313" key="3">
    <source>
        <dbReference type="EMBL" id="RPB17651.1"/>
    </source>
</evidence>
<dbReference type="InterPro" id="IPR024761">
    <property type="entry name" value="TFIIIC_delta_N"/>
</dbReference>
<evidence type="ECO:0000259" key="2">
    <source>
        <dbReference type="Pfam" id="PF12660"/>
    </source>
</evidence>
<protein>
    <recommendedName>
        <fullName evidence="5">Transcription factor IIIC putative zinc-finger domain-containing protein</fullName>
    </recommendedName>
</protein>
<organism evidence="3 4">
    <name type="scientific">Morchella conica CCBAS932</name>
    <dbReference type="NCBI Taxonomy" id="1392247"/>
    <lineage>
        <taxon>Eukaryota</taxon>
        <taxon>Fungi</taxon>
        <taxon>Dikarya</taxon>
        <taxon>Ascomycota</taxon>
        <taxon>Pezizomycotina</taxon>
        <taxon>Pezizomycetes</taxon>
        <taxon>Pezizales</taxon>
        <taxon>Morchellaceae</taxon>
        <taxon>Morchella</taxon>
    </lineage>
</organism>
<keyword evidence="4" id="KW-1185">Reference proteome</keyword>
<dbReference type="AlphaFoldDB" id="A0A3N4LAH9"/>
<feature type="domain" description="Transcription factor IIIC putative zinc-finger" evidence="2">
    <location>
        <begin position="726"/>
        <end position="819"/>
    </location>
</feature>